<comment type="caution">
    <text evidence="1">The sequence shown here is derived from an EMBL/GenBank/DDBJ whole genome shotgun (WGS) entry which is preliminary data.</text>
</comment>
<protein>
    <submittedName>
        <fullName evidence="1">Proline-rich receptor-like protein kinase PERK3</fullName>
    </submittedName>
</protein>
<keyword evidence="2" id="KW-1185">Reference proteome</keyword>
<organism evidence="1 2">
    <name type="scientific">Iris pallida</name>
    <name type="common">Sweet iris</name>
    <dbReference type="NCBI Taxonomy" id="29817"/>
    <lineage>
        <taxon>Eukaryota</taxon>
        <taxon>Viridiplantae</taxon>
        <taxon>Streptophyta</taxon>
        <taxon>Embryophyta</taxon>
        <taxon>Tracheophyta</taxon>
        <taxon>Spermatophyta</taxon>
        <taxon>Magnoliopsida</taxon>
        <taxon>Liliopsida</taxon>
        <taxon>Asparagales</taxon>
        <taxon>Iridaceae</taxon>
        <taxon>Iridoideae</taxon>
        <taxon>Irideae</taxon>
        <taxon>Iris</taxon>
    </lineage>
</organism>
<dbReference type="AlphaFoldDB" id="A0AAX6H2U3"/>
<keyword evidence="1" id="KW-0418">Kinase</keyword>
<dbReference type="EMBL" id="JANAVB010013558">
    <property type="protein sequence ID" value="KAJ6835276.1"/>
    <property type="molecule type" value="Genomic_DNA"/>
</dbReference>
<gene>
    <name evidence="1" type="ORF">M6B38_124525</name>
</gene>
<keyword evidence="1" id="KW-0808">Transferase</keyword>
<proteinExistence type="predicted"/>
<accession>A0AAX6H2U3</accession>
<name>A0AAX6H2U3_IRIPA</name>
<sequence length="140" mass="15417">MPTRSVDYRARSVAIIQIRSIHGASSSILATPGRFAFIGFLETASRFASAMPSIDVAALSQISRNANTDTGSCETPSLVTSCSVRVYSCFTTCHALRHGKKGDRWDSFYHPFISLLYFLACVISPPRESRSQPVLHPFEN</sequence>
<dbReference type="Proteomes" id="UP001140949">
    <property type="component" value="Unassembled WGS sequence"/>
</dbReference>
<reference evidence="1" key="1">
    <citation type="journal article" date="2023" name="GigaByte">
        <title>Genome assembly of the bearded iris, Iris pallida Lam.</title>
        <authorList>
            <person name="Bruccoleri R.E."/>
            <person name="Oakeley E.J."/>
            <person name="Faust A.M.E."/>
            <person name="Altorfer M."/>
            <person name="Dessus-Babus S."/>
            <person name="Burckhardt D."/>
            <person name="Oertli M."/>
            <person name="Naumann U."/>
            <person name="Petersen F."/>
            <person name="Wong J."/>
        </authorList>
    </citation>
    <scope>NUCLEOTIDE SEQUENCE</scope>
    <source>
        <strain evidence="1">GSM-AAB239-AS_SAM_17_03QT</strain>
    </source>
</reference>
<evidence type="ECO:0000313" key="2">
    <source>
        <dbReference type="Proteomes" id="UP001140949"/>
    </source>
</evidence>
<dbReference type="GO" id="GO:0016301">
    <property type="term" value="F:kinase activity"/>
    <property type="evidence" value="ECO:0007669"/>
    <property type="project" value="UniProtKB-KW"/>
</dbReference>
<evidence type="ECO:0000313" key="1">
    <source>
        <dbReference type="EMBL" id="KAJ6835276.1"/>
    </source>
</evidence>
<keyword evidence="1" id="KW-0675">Receptor</keyword>
<reference evidence="1" key="2">
    <citation type="submission" date="2023-04" db="EMBL/GenBank/DDBJ databases">
        <authorList>
            <person name="Bruccoleri R.E."/>
            <person name="Oakeley E.J."/>
            <person name="Faust A.-M."/>
            <person name="Dessus-Babus S."/>
            <person name="Altorfer M."/>
            <person name="Burckhardt D."/>
            <person name="Oertli M."/>
            <person name="Naumann U."/>
            <person name="Petersen F."/>
            <person name="Wong J."/>
        </authorList>
    </citation>
    <scope>NUCLEOTIDE SEQUENCE</scope>
    <source>
        <strain evidence="1">GSM-AAB239-AS_SAM_17_03QT</strain>
        <tissue evidence="1">Leaf</tissue>
    </source>
</reference>